<feature type="transmembrane region" description="Helical" evidence="1">
    <location>
        <begin position="21"/>
        <end position="42"/>
    </location>
</feature>
<dbReference type="AlphaFoldDB" id="H0I367"/>
<keyword evidence="1" id="KW-0472">Membrane</keyword>
<keyword evidence="3" id="KW-1185">Reference proteome</keyword>
<sequence length="44" mass="4592">MPMALRKSGLQRLDEPAAIAVFYSSLVCFAAQAGGKIAAILIPT</sequence>
<evidence type="ECO:0000256" key="1">
    <source>
        <dbReference type="SAM" id="Phobius"/>
    </source>
</evidence>
<gene>
    <name evidence="2" type="ORF">MAXJ12_34644</name>
</gene>
<dbReference type="Proteomes" id="UP000003250">
    <property type="component" value="Unassembled WGS sequence"/>
</dbReference>
<reference evidence="2 3" key="1">
    <citation type="journal article" date="2012" name="J. Bacteriol.">
        <title>Draft Genome Sequence of Mesorhizobium alhagi CCNWXJ12-2T, a Novel Salt-Resistant Species Isolated from the Desert of Northwestern China.</title>
        <authorList>
            <person name="Zhou M."/>
            <person name="Chen W."/>
            <person name="Chen H."/>
            <person name="Wei G."/>
        </authorList>
    </citation>
    <scope>NUCLEOTIDE SEQUENCE [LARGE SCALE GENOMIC DNA]</scope>
    <source>
        <strain evidence="2 3">CCNWXJ12-2</strain>
    </source>
</reference>
<name>H0I367_9HYPH</name>
<evidence type="ECO:0000313" key="2">
    <source>
        <dbReference type="EMBL" id="EHK52569.1"/>
    </source>
</evidence>
<keyword evidence="1" id="KW-1133">Transmembrane helix</keyword>
<keyword evidence="1" id="KW-0812">Transmembrane</keyword>
<dbReference type="EMBL" id="AHAM01000315">
    <property type="protein sequence ID" value="EHK52569.1"/>
    <property type="molecule type" value="Genomic_DNA"/>
</dbReference>
<protein>
    <submittedName>
        <fullName evidence="2">Uncharacterized protein</fullName>
    </submittedName>
</protein>
<accession>H0I367</accession>
<evidence type="ECO:0000313" key="3">
    <source>
        <dbReference type="Proteomes" id="UP000003250"/>
    </source>
</evidence>
<organism evidence="2 3">
    <name type="scientific">Mesorhizobium alhagi CCNWXJ12-2</name>
    <dbReference type="NCBI Taxonomy" id="1107882"/>
    <lineage>
        <taxon>Bacteria</taxon>
        <taxon>Pseudomonadati</taxon>
        <taxon>Pseudomonadota</taxon>
        <taxon>Alphaproteobacteria</taxon>
        <taxon>Hyphomicrobiales</taxon>
        <taxon>Phyllobacteriaceae</taxon>
        <taxon>Allomesorhizobium</taxon>
    </lineage>
</organism>
<proteinExistence type="predicted"/>